<proteinExistence type="predicted"/>
<dbReference type="OrthoDB" id="637707at2"/>
<dbReference type="InterPro" id="IPR025345">
    <property type="entry name" value="DUF4249"/>
</dbReference>
<dbReference type="EMBL" id="SNWP01000010">
    <property type="protein sequence ID" value="TDO28809.1"/>
    <property type="molecule type" value="Genomic_DNA"/>
</dbReference>
<keyword evidence="2" id="KW-1185">Reference proteome</keyword>
<evidence type="ECO:0000313" key="1">
    <source>
        <dbReference type="EMBL" id="TDO28809.1"/>
    </source>
</evidence>
<dbReference type="Proteomes" id="UP000295741">
    <property type="component" value="Unassembled WGS sequence"/>
</dbReference>
<gene>
    <name evidence="1" type="ORF">BC659_0889</name>
</gene>
<dbReference type="RefSeq" id="WP_133473432.1">
    <property type="nucleotide sequence ID" value="NZ_SNWP01000010.1"/>
</dbReference>
<accession>A0A4R6J0R9</accession>
<dbReference type="AlphaFoldDB" id="A0A4R6J0R9"/>
<dbReference type="Pfam" id="PF14054">
    <property type="entry name" value="DUF4249"/>
    <property type="match status" value="1"/>
</dbReference>
<comment type="caution">
    <text evidence="1">The sequence shown here is derived from an EMBL/GenBank/DDBJ whole genome shotgun (WGS) entry which is preliminary data.</text>
</comment>
<dbReference type="PROSITE" id="PS51257">
    <property type="entry name" value="PROKAR_LIPOPROTEIN"/>
    <property type="match status" value="1"/>
</dbReference>
<reference evidence="1 2" key="1">
    <citation type="submission" date="2019-03" db="EMBL/GenBank/DDBJ databases">
        <title>Genomic Encyclopedia of Archaeal and Bacterial Type Strains, Phase II (KMG-II): from individual species to whole genera.</title>
        <authorList>
            <person name="Goeker M."/>
        </authorList>
    </citation>
    <scope>NUCLEOTIDE SEQUENCE [LARGE SCALE GENOMIC DNA]</scope>
    <source>
        <strain evidence="1 2">DSM 28323</strain>
    </source>
</reference>
<sequence>MKRIYSALYIALLAATVSSCEKKIDLDLNTTAPIIVVDGQVTNSATEGSVVRLSYTNKVKSDNSVVPLPGATVTIQEDNGTVYTLPEVSNGVYKNTGLVGSSGKTYNLKVVTNGTTLTASSKMPVMVNFDSLVVEDFPNFGKTVKLVTPFYNDPKGYGNNYNFFLFKNGRLIKDAFAYDDLFIDGKKITFPLVYSRESDEFKKGDKVDVVMNCIDYANYKYWFSFSQSSTGSPLAVPDNPITNIQGNAIGIFSAHTYQKKSVVIP</sequence>
<name>A0A4R6J0R9_9BACT</name>
<protein>
    <submittedName>
        <fullName evidence="1">Uncharacterized protein DUF4249</fullName>
    </submittedName>
</protein>
<evidence type="ECO:0000313" key="2">
    <source>
        <dbReference type="Proteomes" id="UP000295741"/>
    </source>
</evidence>
<organism evidence="1 2">
    <name type="scientific">Sediminibacterium goheungense</name>
    <dbReference type="NCBI Taxonomy" id="1086393"/>
    <lineage>
        <taxon>Bacteria</taxon>
        <taxon>Pseudomonadati</taxon>
        <taxon>Bacteroidota</taxon>
        <taxon>Chitinophagia</taxon>
        <taxon>Chitinophagales</taxon>
        <taxon>Chitinophagaceae</taxon>
        <taxon>Sediminibacterium</taxon>
    </lineage>
</organism>